<dbReference type="Gene3D" id="3.40.50.2300">
    <property type="match status" value="1"/>
</dbReference>
<dbReference type="SMART" id="SM00448">
    <property type="entry name" value="REC"/>
    <property type="match status" value="1"/>
</dbReference>
<dbReference type="Gene3D" id="1.10.287.130">
    <property type="match status" value="2"/>
</dbReference>
<dbReference type="InterPro" id="IPR003594">
    <property type="entry name" value="HATPase_dom"/>
</dbReference>
<feature type="coiled-coil region" evidence="5">
    <location>
        <begin position="143"/>
        <end position="173"/>
    </location>
</feature>
<dbReference type="InterPro" id="IPR011006">
    <property type="entry name" value="CheY-like_superfamily"/>
</dbReference>
<dbReference type="EMBL" id="QUMU01000003">
    <property type="protein sequence ID" value="REG34445.1"/>
    <property type="molecule type" value="Genomic_DNA"/>
</dbReference>
<dbReference type="Pfam" id="PF25487">
    <property type="entry name" value="ETR1_N"/>
    <property type="match status" value="1"/>
</dbReference>
<dbReference type="InterPro" id="IPR003661">
    <property type="entry name" value="HisK_dim/P_dom"/>
</dbReference>
<dbReference type="GO" id="GO:0016301">
    <property type="term" value="F:kinase activity"/>
    <property type="evidence" value="ECO:0007669"/>
    <property type="project" value="UniProtKB-KW"/>
</dbReference>
<feature type="transmembrane region" description="Helical" evidence="6">
    <location>
        <begin position="110"/>
        <end position="130"/>
    </location>
</feature>
<keyword evidence="6" id="KW-0472">Membrane</keyword>
<dbReference type="EC" id="2.7.13.3" evidence="2"/>
<proteinExistence type="predicted"/>
<keyword evidence="9" id="KW-0418">Kinase</keyword>
<feature type="domain" description="Histidine kinase" evidence="7">
    <location>
        <begin position="180"/>
        <end position="396"/>
    </location>
</feature>
<keyword evidence="6" id="KW-0812">Transmembrane</keyword>
<evidence type="ECO:0000256" key="5">
    <source>
        <dbReference type="SAM" id="Coils"/>
    </source>
</evidence>
<name>A0ABX9K6E5_9BACT</name>
<dbReference type="Pfam" id="PF00512">
    <property type="entry name" value="HisKA"/>
    <property type="match status" value="2"/>
</dbReference>
<organism evidence="9 10">
    <name type="scientific">Archangium gephyra</name>
    <dbReference type="NCBI Taxonomy" id="48"/>
    <lineage>
        <taxon>Bacteria</taxon>
        <taxon>Pseudomonadati</taxon>
        <taxon>Myxococcota</taxon>
        <taxon>Myxococcia</taxon>
        <taxon>Myxococcales</taxon>
        <taxon>Cystobacterineae</taxon>
        <taxon>Archangiaceae</taxon>
        <taxon>Archangium</taxon>
    </lineage>
</organism>
<dbReference type="InterPro" id="IPR036890">
    <property type="entry name" value="HATPase_C_sf"/>
</dbReference>
<evidence type="ECO:0000256" key="2">
    <source>
        <dbReference type="ARBA" id="ARBA00012438"/>
    </source>
</evidence>
<dbReference type="CDD" id="cd17574">
    <property type="entry name" value="REC_OmpR"/>
    <property type="match status" value="1"/>
</dbReference>
<dbReference type="PROSITE" id="PS50109">
    <property type="entry name" value="HIS_KIN"/>
    <property type="match status" value="2"/>
</dbReference>
<accession>A0ABX9K6E5</accession>
<keyword evidence="9" id="KW-0808">Transferase</keyword>
<comment type="catalytic activity">
    <reaction evidence="1">
        <text>ATP + protein L-histidine = ADP + protein N-phospho-L-histidine.</text>
        <dbReference type="EC" id="2.7.13.3"/>
    </reaction>
</comment>
<feature type="modified residue" description="4-aspartylphosphate" evidence="4">
    <location>
        <position position="492"/>
    </location>
</feature>
<comment type="caution">
    <text evidence="9">The sequence shown here is derived from an EMBL/GenBank/DDBJ whole genome shotgun (WGS) entry which is preliminary data.</text>
</comment>
<evidence type="ECO:0000313" key="9">
    <source>
        <dbReference type="EMBL" id="REG34445.1"/>
    </source>
</evidence>
<protein>
    <recommendedName>
        <fullName evidence="2">histidine kinase</fullName>
        <ecNumber evidence="2">2.7.13.3</ecNumber>
    </recommendedName>
</protein>
<dbReference type="SUPFAM" id="SSF47384">
    <property type="entry name" value="Homodimeric domain of signal transducing histidine kinase"/>
    <property type="match status" value="2"/>
</dbReference>
<dbReference type="PRINTS" id="PR00344">
    <property type="entry name" value="BCTRLSENSOR"/>
</dbReference>
<dbReference type="RefSeq" id="WP_116119944.1">
    <property type="nucleotide sequence ID" value="NZ_QUMU01000003.1"/>
</dbReference>
<keyword evidence="10" id="KW-1185">Reference proteome</keyword>
<dbReference type="SMART" id="SM00388">
    <property type="entry name" value="HisKA"/>
    <property type="match status" value="2"/>
</dbReference>
<dbReference type="InterPro" id="IPR004358">
    <property type="entry name" value="Sig_transdc_His_kin-like_C"/>
</dbReference>
<evidence type="ECO:0000256" key="6">
    <source>
        <dbReference type="SAM" id="Phobius"/>
    </source>
</evidence>
<evidence type="ECO:0000313" key="10">
    <source>
        <dbReference type="Proteomes" id="UP000256345"/>
    </source>
</evidence>
<dbReference type="SUPFAM" id="SSF55874">
    <property type="entry name" value="ATPase domain of HSP90 chaperone/DNA topoisomerase II/histidine kinase"/>
    <property type="match status" value="2"/>
</dbReference>
<evidence type="ECO:0000259" key="8">
    <source>
        <dbReference type="PROSITE" id="PS50110"/>
    </source>
</evidence>
<dbReference type="PANTHER" id="PTHR43547">
    <property type="entry name" value="TWO-COMPONENT HISTIDINE KINASE"/>
    <property type="match status" value="1"/>
</dbReference>
<feature type="coiled-coil region" evidence="5">
    <location>
        <begin position="565"/>
        <end position="610"/>
    </location>
</feature>
<dbReference type="Proteomes" id="UP000256345">
    <property type="component" value="Unassembled WGS sequence"/>
</dbReference>
<dbReference type="Pfam" id="PF02518">
    <property type="entry name" value="HATPase_c"/>
    <property type="match status" value="2"/>
</dbReference>
<feature type="transmembrane region" description="Helical" evidence="6">
    <location>
        <begin position="46"/>
        <end position="71"/>
    </location>
</feature>
<evidence type="ECO:0000256" key="4">
    <source>
        <dbReference type="PROSITE-ProRule" id="PRU00169"/>
    </source>
</evidence>
<dbReference type="Gene3D" id="3.30.565.10">
    <property type="entry name" value="Histidine kinase-like ATPase, C-terminal domain"/>
    <property type="match status" value="2"/>
</dbReference>
<dbReference type="InterPro" id="IPR005467">
    <property type="entry name" value="His_kinase_dom"/>
</dbReference>
<evidence type="ECO:0000256" key="3">
    <source>
        <dbReference type="ARBA" id="ARBA00022553"/>
    </source>
</evidence>
<dbReference type="SMART" id="SM00387">
    <property type="entry name" value="HATPase_c"/>
    <property type="match status" value="2"/>
</dbReference>
<dbReference type="InterPro" id="IPR001789">
    <property type="entry name" value="Sig_transdc_resp-reg_receiver"/>
</dbReference>
<feature type="transmembrane region" description="Helical" evidence="6">
    <location>
        <begin position="78"/>
        <end position="98"/>
    </location>
</feature>
<evidence type="ECO:0000259" key="7">
    <source>
        <dbReference type="PROSITE" id="PS50109"/>
    </source>
</evidence>
<dbReference type="SUPFAM" id="SSF52172">
    <property type="entry name" value="CheY-like"/>
    <property type="match status" value="1"/>
</dbReference>
<keyword evidence="5" id="KW-0175">Coiled coil</keyword>
<feature type="domain" description="Response regulatory" evidence="8">
    <location>
        <begin position="444"/>
        <end position="559"/>
    </location>
</feature>
<sequence length="845" mass="93099">MNHDMPPPAGTVVDDGSWLDGLLTDIFAGSWYMPHGHCYLWKPGLVWLHAVSDTLIGTAYVLISAVLYVLVRRIRLPFSTMVVAFGVFIGACGMTHFMEVWNIWNSAYWLAGWVKALTALASVLTGVYLVKARPTIIAVTDAARVSEERRVELETKNRELETLYSRLREADELKTQFFANVSHELRTPLTLILGPMERLLADAGMSAGLRRELEVVERNARLLLRHVNTLLDASKLEAGAMRPVYAETELAALVCLGAANFDGLARERGITFSVETPSALPAQADVEKLERVLLNLLSNAFKFTPAGGRVRCALEEREGRARLVVEDTGPGVPMDMREAIFERFRQVETGPARRFGGTGLGLTIARDFVRLHEGTLHVEEAPGGGARFVVELPLRAPGDTAVRAVPSVGAEALAAEASVAVEALREQALPASAPVAQVPVDAPRVLVVEDTPDMRDFVARTLAQEFHVEVARDGEEGLRKVEALRPDVLVTDIMMPRMSGDVLLREVRARAGLELMPVLLLSARADDALRVALLRGGAQDYVVKPFQAAELTTRVRNLATHKRTREALQNELKVRSGDLEALARELALRKRQLEAAFEASQEAREQAQRASEFKGTLLRLISHELRTPLSVVLLNLHLLERERDALSPRQQGLLEKLKRGASRLQRLMETILEYTRLEAGHQALTESEVDLAVLAREVTEEFRPEAQRKLLALELRLPAQPVRARTDARLLQLVLLNLLSNAVKNTDQGSVELSLEVLTGACQLAVRDTGRGIAPEDQERIFEPFQQLEQERHKSTPGLGLGLAIVKQLVERLGASISVASEPGRGSAFVITLPFVPEPPRAARA</sequence>
<reference evidence="9 10" key="1">
    <citation type="submission" date="2018-08" db="EMBL/GenBank/DDBJ databases">
        <title>Genomic Encyclopedia of Archaeal and Bacterial Type Strains, Phase II (KMG-II): from individual species to whole genera.</title>
        <authorList>
            <person name="Goeker M."/>
        </authorList>
    </citation>
    <scope>NUCLEOTIDE SEQUENCE [LARGE SCALE GENOMIC DNA]</scope>
    <source>
        <strain evidence="9 10">DSM 2261</strain>
    </source>
</reference>
<keyword evidence="6" id="KW-1133">Transmembrane helix</keyword>
<keyword evidence="3 4" id="KW-0597">Phosphoprotein</keyword>
<dbReference type="Pfam" id="PF00072">
    <property type="entry name" value="Response_reg"/>
    <property type="match status" value="1"/>
</dbReference>
<gene>
    <name evidence="9" type="ORF">ATI61_103345</name>
</gene>
<feature type="domain" description="Histidine kinase" evidence="7">
    <location>
        <begin position="620"/>
        <end position="837"/>
    </location>
</feature>
<dbReference type="InterPro" id="IPR058544">
    <property type="entry name" value="ETR1_N"/>
</dbReference>
<dbReference type="PANTHER" id="PTHR43547:SF2">
    <property type="entry name" value="HYBRID SIGNAL TRANSDUCTION HISTIDINE KINASE C"/>
    <property type="match status" value="1"/>
</dbReference>
<evidence type="ECO:0000256" key="1">
    <source>
        <dbReference type="ARBA" id="ARBA00000085"/>
    </source>
</evidence>
<dbReference type="InterPro" id="IPR036097">
    <property type="entry name" value="HisK_dim/P_sf"/>
</dbReference>
<dbReference type="PROSITE" id="PS50110">
    <property type="entry name" value="RESPONSE_REGULATORY"/>
    <property type="match status" value="1"/>
</dbReference>
<dbReference type="CDD" id="cd00082">
    <property type="entry name" value="HisKA"/>
    <property type="match status" value="2"/>
</dbReference>